<evidence type="ECO:0000313" key="1">
    <source>
        <dbReference type="EMBL" id="ETT84166.1"/>
    </source>
</evidence>
<dbReference type="AlphaFoldDB" id="W4EWF4"/>
<keyword evidence="2" id="KW-1185">Reference proteome</keyword>
<protein>
    <recommendedName>
        <fullName evidence="3">DUF1643 domain-containing protein</fullName>
    </recommendedName>
</protein>
<proteinExistence type="predicted"/>
<dbReference type="eggNOG" id="ENOG5033SYC">
    <property type="taxonomic scope" value="Bacteria"/>
</dbReference>
<reference evidence="1 2" key="1">
    <citation type="journal article" date="2014" name="BMC Genomics">
        <title>Genomic comparison of sporeforming bacilli isolated from milk.</title>
        <authorList>
            <person name="Moreno Switt A.I."/>
            <person name="Andrus A.D."/>
            <person name="Ranieri M.L."/>
            <person name="Orsi R.H."/>
            <person name="Ivy R."/>
            <person name="den Bakker H.C."/>
            <person name="Martin N.H."/>
            <person name="Wiedmann M."/>
            <person name="Boor K.J."/>
        </authorList>
    </citation>
    <scope>NUCLEOTIDE SEQUENCE [LARGE SCALE GENOMIC DNA]</scope>
    <source>
        <strain evidence="1 2">FSL R5-213</strain>
    </source>
</reference>
<comment type="caution">
    <text evidence="1">The sequence shown here is derived from an EMBL/GenBank/DDBJ whole genome shotgun (WGS) entry which is preliminary data.</text>
</comment>
<dbReference type="Pfam" id="PF07799">
    <property type="entry name" value="DUF1643"/>
    <property type="match status" value="1"/>
</dbReference>
<accession>W4EWF4</accession>
<dbReference type="RefSeq" id="WP_038185427.1">
    <property type="nucleotide sequence ID" value="NZ_ASQA01000028.1"/>
</dbReference>
<dbReference type="EMBL" id="ASQA01000028">
    <property type="protein sequence ID" value="ETT84166.1"/>
    <property type="molecule type" value="Genomic_DNA"/>
</dbReference>
<dbReference type="Proteomes" id="UP000019062">
    <property type="component" value="Unassembled WGS sequence"/>
</dbReference>
<name>W4EWF4_9BACL</name>
<gene>
    <name evidence="1" type="ORF">C176_12398</name>
</gene>
<organism evidence="1 2">
    <name type="scientific">Viridibacillus arenosi FSL R5-213</name>
    <dbReference type="NCBI Taxonomy" id="1227360"/>
    <lineage>
        <taxon>Bacteria</taxon>
        <taxon>Bacillati</taxon>
        <taxon>Bacillota</taxon>
        <taxon>Bacilli</taxon>
        <taxon>Bacillales</taxon>
        <taxon>Caryophanaceae</taxon>
        <taxon>Viridibacillus</taxon>
    </lineage>
</organism>
<evidence type="ECO:0000313" key="2">
    <source>
        <dbReference type="Proteomes" id="UP000019062"/>
    </source>
</evidence>
<evidence type="ECO:0008006" key="3">
    <source>
        <dbReference type="Google" id="ProtNLM"/>
    </source>
</evidence>
<dbReference type="InterPro" id="IPR012441">
    <property type="entry name" value="DUF1643"/>
</dbReference>
<sequence length="210" mass="24356">MAIRSYDQNLVNTEKIKAYIKPLNSKVEIRTSLRIPLKKRGIASCILMNPSAADNDDSDPTINYVTEYIYNNVPEVHHIRFFNLYPFYEPNSSKIYPLIHTLTHLEYNRAMLANRKVIEKSLATTTHLFLGYGQCSGDKVDKINYYDIQSAKILTMIEKFYKNDIFVFETTQSKNILIDGKYPRHPNPNSKYKASNHHKCFIKNGSIILK</sequence>